<dbReference type="AlphaFoldDB" id="A0A0B7C6B7"/>
<reference evidence="1" key="1">
    <citation type="submission" date="2014-12" db="EMBL/GenBank/DDBJ databases">
        <title>Insight into the proteome of Arion vulgaris.</title>
        <authorList>
            <person name="Aradska J."/>
            <person name="Bulat T."/>
            <person name="Smidak R."/>
            <person name="Sarate P."/>
            <person name="Gangsoo J."/>
            <person name="Sialana F."/>
            <person name="Bilban M."/>
            <person name="Lubec G."/>
        </authorList>
    </citation>
    <scope>NUCLEOTIDE SEQUENCE</scope>
    <source>
        <tissue evidence="1">Skin</tissue>
    </source>
</reference>
<name>A0A0B7C6B7_9EUPU</name>
<proteinExistence type="predicted"/>
<gene>
    <name evidence="1" type="primary">ORF222972</name>
</gene>
<evidence type="ECO:0000313" key="1">
    <source>
        <dbReference type="EMBL" id="CEL00146.1"/>
    </source>
</evidence>
<sequence length="70" mass="8328">DEMKCDHFLGYQQLHNCNFDCMECVWYSVNPGNNNFQWRVQNSTVLNEEMIHPKKRGLSHLAPEKYLQVV</sequence>
<organism evidence="1">
    <name type="scientific">Arion vulgaris</name>
    <dbReference type="NCBI Taxonomy" id="1028688"/>
    <lineage>
        <taxon>Eukaryota</taxon>
        <taxon>Metazoa</taxon>
        <taxon>Spiralia</taxon>
        <taxon>Lophotrochozoa</taxon>
        <taxon>Mollusca</taxon>
        <taxon>Gastropoda</taxon>
        <taxon>Heterobranchia</taxon>
        <taxon>Euthyneura</taxon>
        <taxon>Panpulmonata</taxon>
        <taxon>Eupulmonata</taxon>
        <taxon>Stylommatophora</taxon>
        <taxon>Helicina</taxon>
        <taxon>Arionoidea</taxon>
        <taxon>Arionidae</taxon>
        <taxon>Arion</taxon>
    </lineage>
</organism>
<protein>
    <submittedName>
        <fullName evidence="1">Uncharacterized protein</fullName>
    </submittedName>
</protein>
<feature type="non-terminal residue" evidence="1">
    <location>
        <position position="1"/>
    </location>
</feature>
<dbReference type="EMBL" id="HACG01053275">
    <property type="protein sequence ID" value="CEL00146.1"/>
    <property type="molecule type" value="Transcribed_RNA"/>
</dbReference>
<feature type="non-terminal residue" evidence="1">
    <location>
        <position position="70"/>
    </location>
</feature>
<accession>A0A0B7C6B7</accession>